<comment type="caution">
    <text evidence="3">The sequence shown here is derived from an EMBL/GenBank/DDBJ whole genome shotgun (WGS) entry which is preliminary data.</text>
</comment>
<evidence type="ECO:0008006" key="5">
    <source>
        <dbReference type="Google" id="ProtNLM"/>
    </source>
</evidence>
<feature type="compositionally biased region" description="Basic and acidic residues" evidence="1">
    <location>
        <begin position="33"/>
        <end position="50"/>
    </location>
</feature>
<proteinExistence type="predicted"/>
<gene>
    <name evidence="3" type="ORF">JOB18_000817</name>
</gene>
<evidence type="ECO:0000313" key="3">
    <source>
        <dbReference type="EMBL" id="KAG7484997.1"/>
    </source>
</evidence>
<evidence type="ECO:0000256" key="2">
    <source>
        <dbReference type="SAM" id="SignalP"/>
    </source>
</evidence>
<feature type="region of interest" description="Disordered" evidence="1">
    <location>
        <begin position="33"/>
        <end position="56"/>
    </location>
</feature>
<keyword evidence="4" id="KW-1185">Reference proteome</keyword>
<feature type="signal peptide" evidence="2">
    <location>
        <begin position="1"/>
        <end position="27"/>
    </location>
</feature>
<accession>A0AAV6Q4U7</accession>
<sequence>MSEARFPAMSCLMALLWSLEFLELELTTFYFPDKQKPENSEKNPGTHRENMQTPCKTLVPTRSRTRIFLLQSVPSAMRYPCPPREACGFFLSSVPTSMSVE</sequence>
<name>A0AAV6Q4U7_SOLSE</name>
<keyword evidence="2" id="KW-0732">Signal</keyword>
<organism evidence="3 4">
    <name type="scientific">Solea senegalensis</name>
    <name type="common">Senegalese sole</name>
    <dbReference type="NCBI Taxonomy" id="28829"/>
    <lineage>
        <taxon>Eukaryota</taxon>
        <taxon>Metazoa</taxon>
        <taxon>Chordata</taxon>
        <taxon>Craniata</taxon>
        <taxon>Vertebrata</taxon>
        <taxon>Euteleostomi</taxon>
        <taxon>Actinopterygii</taxon>
        <taxon>Neopterygii</taxon>
        <taxon>Teleostei</taxon>
        <taxon>Neoteleostei</taxon>
        <taxon>Acanthomorphata</taxon>
        <taxon>Carangaria</taxon>
        <taxon>Pleuronectiformes</taxon>
        <taxon>Pleuronectoidei</taxon>
        <taxon>Soleidae</taxon>
        <taxon>Solea</taxon>
    </lineage>
</organism>
<dbReference type="EMBL" id="JAGKHQ010000018">
    <property type="protein sequence ID" value="KAG7484997.1"/>
    <property type="molecule type" value="Genomic_DNA"/>
</dbReference>
<evidence type="ECO:0000313" key="4">
    <source>
        <dbReference type="Proteomes" id="UP000693946"/>
    </source>
</evidence>
<evidence type="ECO:0000256" key="1">
    <source>
        <dbReference type="SAM" id="MobiDB-lite"/>
    </source>
</evidence>
<feature type="chain" id="PRO_5043496107" description="Secreted protein" evidence="2">
    <location>
        <begin position="28"/>
        <end position="101"/>
    </location>
</feature>
<dbReference type="Proteomes" id="UP000693946">
    <property type="component" value="Linkage Group LG6"/>
</dbReference>
<reference evidence="3 4" key="1">
    <citation type="journal article" date="2021" name="Sci. Rep.">
        <title>Chromosome anchoring in Senegalese sole (Solea senegalensis) reveals sex-associated markers and genome rearrangements in flatfish.</title>
        <authorList>
            <person name="Guerrero-Cozar I."/>
            <person name="Gomez-Garrido J."/>
            <person name="Berbel C."/>
            <person name="Martinez-Blanch J.F."/>
            <person name="Alioto T."/>
            <person name="Claros M.G."/>
            <person name="Gagnaire P.A."/>
            <person name="Manchado M."/>
        </authorList>
    </citation>
    <scope>NUCLEOTIDE SEQUENCE [LARGE SCALE GENOMIC DNA]</scope>
    <source>
        <strain evidence="3">Sse05_10M</strain>
    </source>
</reference>
<dbReference type="AlphaFoldDB" id="A0AAV6Q4U7"/>
<protein>
    <recommendedName>
        <fullName evidence="5">Secreted protein</fullName>
    </recommendedName>
</protein>